<feature type="non-terminal residue" evidence="1">
    <location>
        <position position="1"/>
    </location>
</feature>
<dbReference type="AlphaFoldDB" id="X1NZZ9"/>
<comment type="caution">
    <text evidence="1">The sequence shown here is derived from an EMBL/GenBank/DDBJ whole genome shotgun (WGS) entry which is preliminary data.</text>
</comment>
<name>X1NZZ9_9ZZZZ</name>
<accession>X1NZZ9</accession>
<dbReference type="EMBL" id="BARV01034651">
    <property type="protein sequence ID" value="GAI49198.1"/>
    <property type="molecule type" value="Genomic_DNA"/>
</dbReference>
<reference evidence="1" key="1">
    <citation type="journal article" date="2014" name="Front. Microbiol.">
        <title>High frequency of phylogenetically diverse reductive dehalogenase-homologous genes in deep subseafloor sedimentary metagenomes.</title>
        <authorList>
            <person name="Kawai M."/>
            <person name="Futagami T."/>
            <person name="Toyoda A."/>
            <person name="Takaki Y."/>
            <person name="Nishi S."/>
            <person name="Hori S."/>
            <person name="Arai W."/>
            <person name="Tsubouchi T."/>
            <person name="Morono Y."/>
            <person name="Uchiyama I."/>
            <person name="Ito T."/>
            <person name="Fujiyama A."/>
            <person name="Inagaki F."/>
            <person name="Takami H."/>
        </authorList>
    </citation>
    <scope>NUCLEOTIDE SEQUENCE</scope>
    <source>
        <strain evidence="1">Expedition CK06-06</strain>
    </source>
</reference>
<organism evidence="1">
    <name type="scientific">marine sediment metagenome</name>
    <dbReference type="NCBI Taxonomy" id="412755"/>
    <lineage>
        <taxon>unclassified sequences</taxon>
        <taxon>metagenomes</taxon>
        <taxon>ecological metagenomes</taxon>
    </lineage>
</organism>
<sequence>IKIAEIDDRDRINVVDIAEFENPKIFWNKNDKKLYVLSEENLYVSESLMR</sequence>
<gene>
    <name evidence="1" type="ORF">S06H3_54214</name>
</gene>
<evidence type="ECO:0000313" key="1">
    <source>
        <dbReference type="EMBL" id="GAI49198.1"/>
    </source>
</evidence>
<protein>
    <submittedName>
        <fullName evidence="1">Uncharacterized protein</fullName>
    </submittedName>
</protein>
<proteinExistence type="predicted"/>